<comment type="cofactor">
    <cofactor evidence="4">
        <name>Mn(2+)</name>
        <dbReference type="ChEBI" id="CHEBI:29035"/>
    </cofactor>
    <text evidence="4">Binds 2 manganese ions per subunit.</text>
</comment>
<dbReference type="EMBL" id="KN824281">
    <property type="protein sequence ID" value="KIM31715.1"/>
    <property type="molecule type" value="Genomic_DNA"/>
</dbReference>
<dbReference type="Pfam" id="PF00491">
    <property type="entry name" value="Arginase"/>
    <property type="match status" value="1"/>
</dbReference>
<dbReference type="PRINTS" id="PR00116">
    <property type="entry name" value="ARGINASE"/>
</dbReference>
<dbReference type="InterPro" id="IPR023696">
    <property type="entry name" value="Ureohydrolase_dom_sf"/>
</dbReference>
<dbReference type="InterPro" id="IPR020855">
    <property type="entry name" value="Ureohydrolase_Mn_BS"/>
</dbReference>
<evidence type="ECO:0000256" key="2">
    <source>
        <dbReference type="ARBA" id="ARBA00022723"/>
    </source>
</evidence>
<dbReference type="AlphaFoldDB" id="A0A0C3B4F4"/>
<evidence type="ECO:0000313" key="7">
    <source>
        <dbReference type="Proteomes" id="UP000054097"/>
    </source>
</evidence>
<accession>A0A0C3B4F4</accession>
<dbReference type="PROSITE" id="PS01053">
    <property type="entry name" value="ARGINASE_1"/>
    <property type="match status" value="1"/>
</dbReference>
<name>A0A0C3B4F4_SERVB</name>
<dbReference type="Proteomes" id="UP000054097">
    <property type="component" value="Unassembled WGS sequence"/>
</dbReference>
<protein>
    <recommendedName>
        <fullName evidence="8">Agmatinase</fullName>
    </recommendedName>
</protein>
<dbReference type="SUPFAM" id="SSF52768">
    <property type="entry name" value="Arginase/deacetylase"/>
    <property type="match status" value="1"/>
</dbReference>
<dbReference type="OrthoDB" id="288726at2759"/>
<organism evidence="6 7">
    <name type="scientific">Serendipita vermifera MAFF 305830</name>
    <dbReference type="NCBI Taxonomy" id="933852"/>
    <lineage>
        <taxon>Eukaryota</taxon>
        <taxon>Fungi</taxon>
        <taxon>Dikarya</taxon>
        <taxon>Basidiomycota</taxon>
        <taxon>Agaricomycotina</taxon>
        <taxon>Agaricomycetes</taxon>
        <taxon>Sebacinales</taxon>
        <taxon>Serendipitaceae</taxon>
        <taxon>Serendipita</taxon>
    </lineage>
</organism>
<dbReference type="GO" id="GO:0008783">
    <property type="term" value="F:agmatinase activity"/>
    <property type="evidence" value="ECO:0007669"/>
    <property type="project" value="TreeGrafter"/>
</dbReference>
<feature type="binding site" evidence="4">
    <location>
        <position position="137"/>
    </location>
    <ligand>
        <name>Mn(2+)</name>
        <dbReference type="ChEBI" id="CHEBI:29035"/>
        <label>1</label>
    </ligand>
</feature>
<evidence type="ECO:0000256" key="1">
    <source>
        <dbReference type="ARBA" id="ARBA00009227"/>
    </source>
</evidence>
<feature type="binding site" evidence="4">
    <location>
        <position position="164"/>
    </location>
    <ligand>
        <name>Mn(2+)</name>
        <dbReference type="ChEBI" id="CHEBI:29035"/>
        <label>1</label>
    </ligand>
</feature>
<dbReference type="FunFam" id="3.40.800.10:FF:000014">
    <property type="entry name" value="Arginase family protein"/>
    <property type="match status" value="1"/>
</dbReference>
<dbReference type="GO" id="GO:0033389">
    <property type="term" value="P:putrescine biosynthetic process from arginine, via agmatine"/>
    <property type="evidence" value="ECO:0007669"/>
    <property type="project" value="TreeGrafter"/>
</dbReference>
<dbReference type="CDD" id="cd11592">
    <property type="entry name" value="Agmatinase_PAH"/>
    <property type="match status" value="1"/>
</dbReference>
<gene>
    <name evidence="6" type="ORF">M408DRAFT_327169</name>
</gene>
<dbReference type="PANTHER" id="PTHR11358">
    <property type="entry name" value="ARGINASE/AGMATINASE"/>
    <property type="match status" value="1"/>
</dbReference>
<feature type="binding site" evidence="4">
    <location>
        <position position="162"/>
    </location>
    <ligand>
        <name>Mn(2+)</name>
        <dbReference type="ChEBI" id="CHEBI:29035"/>
        <label>1</label>
    </ligand>
</feature>
<dbReference type="HOGENOM" id="CLU_039478_1_1_1"/>
<feature type="binding site" evidence="4">
    <location>
        <position position="259"/>
    </location>
    <ligand>
        <name>Mn(2+)</name>
        <dbReference type="ChEBI" id="CHEBI:29035"/>
        <label>1</label>
    </ligand>
</feature>
<keyword evidence="4" id="KW-0464">Manganese</keyword>
<comment type="similarity">
    <text evidence="1">Belongs to the arginase family. Agmatinase subfamily.</text>
</comment>
<evidence type="ECO:0008006" key="8">
    <source>
        <dbReference type="Google" id="ProtNLM"/>
    </source>
</evidence>
<feature type="binding site" evidence="4">
    <location>
        <position position="160"/>
    </location>
    <ligand>
        <name>Mn(2+)</name>
        <dbReference type="ChEBI" id="CHEBI:29035"/>
        <label>1</label>
    </ligand>
</feature>
<evidence type="ECO:0000256" key="4">
    <source>
        <dbReference type="PIRSR" id="PIRSR036979-1"/>
    </source>
</evidence>
<evidence type="ECO:0000256" key="5">
    <source>
        <dbReference type="RuleBase" id="RU003684"/>
    </source>
</evidence>
<dbReference type="Gene3D" id="3.40.800.10">
    <property type="entry name" value="Ureohydrolase domain"/>
    <property type="match status" value="1"/>
</dbReference>
<sequence>MAFSGITTFAHLPTIPCLASKDSFDIAIVGYPFDTAVSYRPGARFGPHGIRDGSRRLRPSNGWSMHWKFNPYDGRTTIVDCGDVPITPYDNKLALEEMEIAYDTLLSRPTESKPHLSLPRGLDDKAHPFVVTLGGDHTIVYPILRSLYKKHGPITVLHFDSHIDTWTPYKIPSSTSQISEITHGTFFWKAATEGLIANNSVHAGIRSKFGGPFDLEHDEKVGFDLISADDLDTMGMEGVLGRIRERIGQSPLYLSLDIDVLDPAFAPGTGTPEPGGWTTREIKRLLQGLHGLNFIGADVVEVAPAYDHADITSIAAADIIHEFLSLFIHGRAIAAQPVQYENGRSSHEEL</sequence>
<keyword evidence="7" id="KW-1185">Reference proteome</keyword>
<reference evidence="7" key="2">
    <citation type="submission" date="2015-01" db="EMBL/GenBank/DDBJ databases">
        <title>Evolutionary Origins and Diversification of the Mycorrhizal Mutualists.</title>
        <authorList>
            <consortium name="DOE Joint Genome Institute"/>
            <consortium name="Mycorrhizal Genomics Consortium"/>
            <person name="Kohler A."/>
            <person name="Kuo A."/>
            <person name="Nagy L.G."/>
            <person name="Floudas D."/>
            <person name="Copeland A."/>
            <person name="Barry K.W."/>
            <person name="Cichocki N."/>
            <person name="Veneault-Fourrey C."/>
            <person name="LaButti K."/>
            <person name="Lindquist E.A."/>
            <person name="Lipzen A."/>
            <person name="Lundell T."/>
            <person name="Morin E."/>
            <person name="Murat C."/>
            <person name="Riley R."/>
            <person name="Ohm R."/>
            <person name="Sun H."/>
            <person name="Tunlid A."/>
            <person name="Henrissat B."/>
            <person name="Grigoriev I.V."/>
            <person name="Hibbett D.S."/>
            <person name="Martin F."/>
        </authorList>
    </citation>
    <scope>NUCLEOTIDE SEQUENCE [LARGE SCALE GENOMIC DNA]</scope>
    <source>
        <strain evidence="7">MAFF 305830</strain>
    </source>
</reference>
<keyword evidence="2 4" id="KW-0479">Metal-binding</keyword>
<feature type="binding site" evidence="4">
    <location>
        <position position="257"/>
    </location>
    <ligand>
        <name>Mn(2+)</name>
        <dbReference type="ChEBI" id="CHEBI:29035"/>
        <label>1</label>
    </ligand>
</feature>
<evidence type="ECO:0000256" key="3">
    <source>
        <dbReference type="ARBA" id="ARBA00022801"/>
    </source>
</evidence>
<reference evidence="6 7" key="1">
    <citation type="submission" date="2014-04" db="EMBL/GenBank/DDBJ databases">
        <authorList>
            <consortium name="DOE Joint Genome Institute"/>
            <person name="Kuo A."/>
            <person name="Zuccaro A."/>
            <person name="Kohler A."/>
            <person name="Nagy L.G."/>
            <person name="Floudas D."/>
            <person name="Copeland A."/>
            <person name="Barry K.W."/>
            <person name="Cichocki N."/>
            <person name="Veneault-Fourrey C."/>
            <person name="LaButti K."/>
            <person name="Lindquist E.A."/>
            <person name="Lipzen A."/>
            <person name="Lundell T."/>
            <person name="Morin E."/>
            <person name="Murat C."/>
            <person name="Sun H."/>
            <person name="Tunlid A."/>
            <person name="Henrissat B."/>
            <person name="Grigoriev I.V."/>
            <person name="Hibbett D.S."/>
            <person name="Martin F."/>
            <person name="Nordberg H.P."/>
            <person name="Cantor M.N."/>
            <person name="Hua S.X."/>
        </authorList>
    </citation>
    <scope>NUCLEOTIDE SEQUENCE [LARGE SCALE GENOMIC DNA]</scope>
    <source>
        <strain evidence="6 7">MAFF 305830</strain>
    </source>
</reference>
<dbReference type="GO" id="GO:0046872">
    <property type="term" value="F:metal ion binding"/>
    <property type="evidence" value="ECO:0007669"/>
    <property type="project" value="UniProtKB-KW"/>
</dbReference>
<evidence type="ECO:0000313" key="6">
    <source>
        <dbReference type="EMBL" id="KIM31715.1"/>
    </source>
</evidence>
<proteinExistence type="inferred from homology"/>
<dbReference type="PROSITE" id="PS51409">
    <property type="entry name" value="ARGINASE_2"/>
    <property type="match status" value="1"/>
</dbReference>
<dbReference type="InterPro" id="IPR006035">
    <property type="entry name" value="Ureohydrolase"/>
</dbReference>
<dbReference type="PANTHER" id="PTHR11358:SF26">
    <property type="entry name" value="GUANIDINO ACID HYDROLASE, MITOCHONDRIAL"/>
    <property type="match status" value="1"/>
</dbReference>
<dbReference type="PIRSF" id="PIRSF036979">
    <property type="entry name" value="Arginase"/>
    <property type="match status" value="1"/>
</dbReference>
<keyword evidence="3 5" id="KW-0378">Hydrolase</keyword>
<dbReference type="STRING" id="933852.A0A0C3B4F4"/>